<keyword evidence="2" id="KW-1185">Reference proteome</keyword>
<dbReference type="AlphaFoldDB" id="H6N6A9"/>
<name>H6N6A9_MYCHN</name>
<dbReference type="Proteomes" id="UP000009135">
    <property type="component" value="Chromosome"/>
</dbReference>
<evidence type="ECO:0000313" key="2">
    <source>
        <dbReference type="Proteomes" id="UP000009135"/>
    </source>
</evidence>
<evidence type="ECO:0000313" key="1">
    <source>
        <dbReference type="EMBL" id="AEW45181.1"/>
    </source>
</evidence>
<reference evidence="1 2" key="1">
    <citation type="journal article" date="2012" name="J. Bacteriol.">
        <title>Complete genome sequence of Mycoplasma haemocanis strain Illinois.</title>
        <authorList>
            <person name="do Nascimento N.C."/>
            <person name="Guimaraes A.M."/>
            <person name="Santos A.P."/>
            <person name="Sanmiguel P.J."/>
            <person name="Messick J.B."/>
        </authorList>
    </citation>
    <scope>NUCLEOTIDE SEQUENCE [LARGE SCALE GENOMIC DNA]</scope>
    <source>
        <strain evidence="1 2">Illinois</strain>
    </source>
</reference>
<dbReference type="KEGG" id="mhe:MHC_01575"/>
<dbReference type="STRING" id="1111676.MHC_01575"/>
<accession>H6N6A9</accession>
<dbReference type="EMBL" id="CP003199">
    <property type="protein sequence ID" value="AEW45181.1"/>
    <property type="molecule type" value="Genomic_DNA"/>
</dbReference>
<organism evidence="1 2">
    <name type="scientific">Mycoplasma haemocanis (strain Illinois)</name>
    <dbReference type="NCBI Taxonomy" id="1111676"/>
    <lineage>
        <taxon>Bacteria</taxon>
        <taxon>Bacillati</taxon>
        <taxon>Mycoplasmatota</taxon>
        <taxon>Mollicutes</taxon>
        <taxon>Mycoplasmataceae</taxon>
        <taxon>Mycoplasma</taxon>
    </lineage>
</organism>
<proteinExistence type="predicted"/>
<protein>
    <submittedName>
        <fullName evidence="1">Uncharacterized protein</fullName>
    </submittedName>
</protein>
<gene>
    <name evidence="1" type="ordered locus">MHC_01575</name>
</gene>
<dbReference type="HOGENOM" id="CLU_139732_0_0_14"/>
<sequence length="113" mass="12909">MTKLPFFGSIAAIGGVGGLAWESSKTLRQKDIISKTTKPLAMKRCEIYSIVSTPQNTVKKESENTFRPKVTNPSHWERMDKECRVKDKIYVANRGGNWVYDENDQKDAWKVID</sequence>
<dbReference type="OrthoDB" id="9870396at2"/>